<keyword evidence="1" id="KW-0472">Membrane</keyword>
<keyword evidence="1" id="KW-0812">Transmembrane</keyword>
<evidence type="ECO:0000256" key="1">
    <source>
        <dbReference type="SAM" id="Phobius"/>
    </source>
</evidence>
<accession>A0A9D4GC93</accession>
<dbReference type="AlphaFoldDB" id="A0A9D4GC93"/>
<sequence>MTPYNYKTHPETSLSQGSKYHKAPWKLMKASVYYGAHTLIGTIEAKAVLCRLCRDFVRNIEANAFWMLFGGLIVLFSLFNILLAASVRRLFSTRNGVVSAKENLWYCGNCVAKVTRSGAVYGYM</sequence>
<keyword evidence="1" id="KW-1133">Transmembrane helix</keyword>
<proteinExistence type="predicted"/>
<reference evidence="2" key="1">
    <citation type="journal article" date="2019" name="bioRxiv">
        <title>The Genome of the Zebra Mussel, Dreissena polymorpha: A Resource for Invasive Species Research.</title>
        <authorList>
            <person name="McCartney M.A."/>
            <person name="Auch B."/>
            <person name="Kono T."/>
            <person name="Mallez S."/>
            <person name="Zhang Y."/>
            <person name="Obille A."/>
            <person name="Becker A."/>
            <person name="Abrahante J.E."/>
            <person name="Garbe J."/>
            <person name="Badalamenti J.P."/>
            <person name="Herman A."/>
            <person name="Mangelson H."/>
            <person name="Liachko I."/>
            <person name="Sullivan S."/>
            <person name="Sone E.D."/>
            <person name="Koren S."/>
            <person name="Silverstein K.A.T."/>
            <person name="Beckman K.B."/>
            <person name="Gohl D.M."/>
        </authorList>
    </citation>
    <scope>NUCLEOTIDE SEQUENCE</scope>
    <source>
        <strain evidence="2">Duluth1</strain>
        <tissue evidence="2">Whole animal</tissue>
    </source>
</reference>
<gene>
    <name evidence="2" type="ORF">DPMN_142980</name>
</gene>
<reference evidence="2" key="2">
    <citation type="submission" date="2020-11" db="EMBL/GenBank/DDBJ databases">
        <authorList>
            <person name="McCartney M.A."/>
            <person name="Auch B."/>
            <person name="Kono T."/>
            <person name="Mallez S."/>
            <person name="Becker A."/>
            <person name="Gohl D.M."/>
            <person name="Silverstein K.A.T."/>
            <person name="Koren S."/>
            <person name="Bechman K.B."/>
            <person name="Herman A."/>
            <person name="Abrahante J.E."/>
            <person name="Garbe J."/>
        </authorList>
    </citation>
    <scope>NUCLEOTIDE SEQUENCE</scope>
    <source>
        <strain evidence="2">Duluth1</strain>
        <tissue evidence="2">Whole animal</tissue>
    </source>
</reference>
<feature type="transmembrane region" description="Helical" evidence="1">
    <location>
        <begin position="64"/>
        <end position="85"/>
    </location>
</feature>
<organism evidence="2 3">
    <name type="scientific">Dreissena polymorpha</name>
    <name type="common">Zebra mussel</name>
    <name type="synonym">Mytilus polymorpha</name>
    <dbReference type="NCBI Taxonomy" id="45954"/>
    <lineage>
        <taxon>Eukaryota</taxon>
        <taxon>Metazoa</taxon>
        <taxon>Spiralia</taxon>
        <taxon>Lophotrochozoa</taxon>
        <taxon>Mollusca</taxon>
        <taxon>Bivalvia</taxon>
        <taxon>Autobranchia</taxon>
        <taxon>Heteroconchia</taxon>
        <taxon>Euheterodonta</taxon>
        <taxon>Imparidentia</taxon>
        <taxon>Neoheterodontei</taxon>
        <taxon>Myida</taxon>
        <taxon>Dreissenoidea</taxon>
        <taxon>Dreissenidae</taxon>
        <taxon>Dreissena</taxon>
    </lineage>
</organism>
<comment type="caution">
    <text evidence="2">The sequence shown here is derived from an EMBL/GenBank/DDBJ whole genome shotgun (WGS) entry which is preliminary data.</text>
</comment>
<dbReference type="Proteomes" id="UP000828390">
    <property type="component" value="Unassembled WGS sequence"/>
</dbReference>
<name>A0A9D4GC93_DREPO</name>
<dbReference type="EMBL" id="JAIWYP010000006">
    <property type="protein sequence ID" value="KAH3814479.1"/>
    <property type="molecule type" value="Genomic_DNA"/>
</dbReference>
<keyword evidence="3" id="KW-1185">Reference proteome</keyword>
<evidence type="ECO:0000313" key="2">
    <source>
        <dbReference type="EMBL" id="KAH3814479.1"/>
    </source>
</evidence>
<protein>
    <submittedName>
        <fullName evidence="2">Uncharacterized protein</fullName>
    </submittedName>
</protein>
<evidence type="ECO:0000313" key="3">
    <source>
        <dbReference type="Proteomes" id="UP000828390"/>
    </source>
</evidence>